<evidence type="ECO:0000313" key="2">
    <source>
        <dbReference type="Proteomes" id="UP000295292"/>
    </source>
</evidence>
<dbReference type="Proteomes" id="UP000295292">
    <property type="component" value="Unassembled WGS sequence"/>
</dbReference>
<reference evidence="1 2" key="1">
    <citation type="submission" date="2019-03" db="EMBL/GenBank/DDBJ databases">
        <title>Genomic Encyclopedia of Archaeal and Bacterial Type Strains, Phase II (KMG-II): from individual species to whole genera.</title>
        <authorList>
            <person name="Goeker M."/>
        </authorList>
    </citation>
    <scope>NUCLEOTIDE SEQUENCE [LARGE SCALE GENOMIC DNA]</scope>
    <source>
        <strain evidence="1 2">DSM 28353</strain>
    </source>
</reference>
<evidence type="ECO:0000313" key="1">
    <source>
        <dbReference type="EMBL" id="TDQ81089.1"/>
    </source>
</evidence>
<sequence>MLYVDFPPQPHKGFDVILSIQANMKCLDTSHLSNCI</sequence>
<accession>A0A4R6WVF0</accession>
<gene>
    <name evidence="1" type="ORF">CLV99_0464</name>
</gene>
<keyword evidence="2" id="KW-1185">Reference proteome</keyword>
<name>A0A4R6WVF0_9SPHI</name>
<organism evidence="1 2">
    <name type="scientific">Sphingobacterium yanglingense</name>
    <dbReference type="NCBI Taxonomy" id="1437280"/>
    <lineage>
        <taxon>Bacteria</taxon>
        <taxon>Pseudomonadati</taxon>
        <taxon>Bacteroidota</taxon>
        <taxon>Sphingobacteriia</taxon>
        <taxon>Sphingobacteriales</taxon>
        <taxon>Sphingobacteriaceae</taxon>
        <taxon>Sphingobacterium</taxon>
    </lineage>
</organism>
<proteinExistence type="predicted"/>
<comment type="caution">
    <text evidence="1">The sequence shown here is derived from an EMBL/GenBank/DDBJ whole genome shotgun (WGS) entry which is preliminary data.</text>
</comment>
<dbReference type="AlphaFoldDB" id="A0A4R6WVF0"/>
<dbReference type="EMBL" id="SNYV01000005">
    <property type="protein sequence ID" value="TDQ81089.1"/>
    <property type="molecule type" value="Genomic_DNA"/>
</dbReference>
<protein>
    <submittedName>
        <fullName evidence="1">Uncharacterized protein</fullName>
    </submittedName>
</protein>